<dbReference type="Proteomes" id="UP000019249">
    <property type="component" value="Unassembled WGS sequence"/>
</dbReference>
<dbReference type="SUPFAM" id="SSF52172">
    <property type="entry name" value="CheY-like"/>
    <property type="match status" value="1"/>
</dbReference>
<sequence length="136" mass="15903">MDIFVIEDDLQFRSYFMDLLHTIHDPFLFPKWNIQAVTRIFSIEELEIKDDTLFFLDIDLKSSITGIDIGMEIRKRNSKCYIIYLTSFANFGRNMINANIYPAAYLLKTPNKDILASELLASLTSIQRDIQTKQKK</sequence>
<protein>
    <submittedName>
        <fullName evidence="1">Response regulator</fullName>
    </submittedName>
</protein>
<proteinExistence type="predicted"/>
<reference evidence="1 2" key="1">
    <citation type="journal article" date="2014" name="Int. J. Syst. Evol. Microbiol.">
        <title>Listeria floridensis sp. nov., Listeria aquatica sp. nov., Listeria cornellensis sp. nov., Listeria riparia sp. nov. and Listeria grandensis sp. nov., from agricultural and natural environments.</title>
        <authorList>
            <person name="den Bakker H.C."/>
            <person name="Warchocki S."/>
            <person name="Wright E.M."/>
            <person name="Allred A.F."/>
            <person name="Ahlstrom C."/>
            <person name="Manuel C.S."/>
            <person name="Stasiewicz M.J."/>
            <person name="Burrell A."/>
            <person name="Roof S."/>
            <person name="Strawn L."/>
            <person name="Fortes E.D."/>
            <person name="Nightingale K.K."/>
            <person name="Kephart D."/>
            <person name="Wiedmann M."/>
        </authorList>
    </citation>
    <scope>NUCLEOTIDE SEQUENCE [LARGE SCALE GENOMIC DNA]</scope>
    <source>
        <strain evidence="1 2">FSL S10-1187</strain>
    </source>
</reference>
<dbReference type="EMBL" id="AODF01000018">
    <property type="protein sequence ID" value="EUJ31336.1"/>
    <property type="molecule type" value="Genomic_DNA"/>
</dbReference>
<comment type="caution">
    <text evidence="1">The sequence shown here is derived from an EMBL/GenBank/DDBJ whole genome shotgun (WGS) entry which is preliminary data.</text>
</comment>
<dbReference type="Gene3D" id="3.40.50.2300">
    <property type="match status" value="1"/>
</dbReference>
<gene>
    <name evidence="1" type="ORF">MFLO_08927</name>
</gene>
<organism evidence="1 2">
    <name type="scientific">Listeria floridensis FSL S10-1187</name>
    <dbReference type="NCBI Taxonomy" id="1265817"/>
    <lineage>
        <taxon>Bacteria</taxon>
        <taxon>Bacillati</taxon>
        <taxon>Bacillota</taxon>
        <taxon>Bacilli</taxon>
        <taxon>Bacillales</taxon>
        <taxon>Listeriaceae</taxon>
        <taxon>Listeria</taxon>
    </lineage>
</organism>
<dbReference type="InterPro" id="IPR011006">
    <property type="entry name" value="CheY-like_superfamily"/>
</dbReference>
<evidence type="ECO:0000313" key="1">
    <source>
        <dbReference type="EMBL" id="EUJ31336.1"/>
    </source>
</evidence>
<evidence type="ECO:0000313" key="2">
    <source>
        <dbReference type="Proteomes" id="UP000019249"/>
    </source>
</evidence>
<keyword evidence="2" id="KW-1185">Reference proteome</keyword>
<name>A0ABP3AYP5_9LIST</name>
<accession>A0ABP3AYP5</accession>
<dbReference type="RefSeq" id="WP_051993554.1">
    <property type="nucleotide sequence ID" value="NZ_AODF01000018.1"/>
</dbReference>